<name>A0A819QX56_9BILA</name>
<keyword evidence="1" id="KW-0732">Signal</keyword>
<protein>
    <submittedName>
        <fullName evidence="2">Uncharacterized protein</fullName>
    </submittedName>
</protein>
<dbReference type="Proteomes" id="UP000663881">
    <property type="component" value="Unassembled WGS sequence"/>
</dbReference>
<gene>
    <name evidence="2" type="ORF">OKA104_LOCUS32030</name>
</gene>
<organism evidence="2 3">
    <name type="scientific">Adineta steineri</name>
    <dbReference type="NCBI Taxonomy" id="433720"/>
    <lineage>
        <taxon>Eukaryota</taxon>
        <taxon>Metazoa</taxon>
        <taxon>Spiralia</taxon>
        <taxon>Gnathifera</taxon>
        <taxon>Rotifera</taxon>
        <taxon>Eurotatoria</taxon>
        <taxon>Bdelloidea</taxon>
        <taxon>Adinetida</taxon>
        <taxon>Adinetidae</taxon>
        <taxon>Adineta</taxon>
    </lineage>
</organism>
<dbReference type="EMBL" id="CAJOAY010003762">
    <property type="protein sequence ID" value="CAF4038672.1"/>
    <property type="molecule type" value="Genomic_DNA"/>
</dbReference>
<proteinExistence type="predicted"/>
<reference evidence="2" key="1">
    <citation type="submission" date="2021-02" db="EMBL/GenBank/DDBJ databases">
        <authorList>
            <person name="Nowell W R."/>
        </authorList>
    </citation>
    <scope>NUCLEOTIDE SEQUENCE</scope>
</reference>
<feature type="chain" id="PRO_5032339729" evidence="1">
    <location>
        <begin position="22"/>
        <end position="220"/>
    </location>
</feature>
<evidence type="ECO:0000313" key="2">
    <source>
        <dbReference type="EMBL" id="CAF4038672.1"/>
    </source>
</evidence>
<sequence length="220" mass="23406">MALVAFACTVALSLIPLYVSSKDFSTTNIKKINDDITLMATLNSLKTFDASYLTSSGLGRKRAAQSVTNRQTAALNLAAAMGFIVDCIGVTGIGSTKATSGKGRRRRDIECDKTNSSGDAIVFGIALNYPSNFPCQNLSCQVDLFVNISNKFNTVTNVNITADDGSTLSVDLCHVQSYPDGVDSNKNNFHGFIIGEYAVSLGASLATQAHSTTMSFFILD</sequence>
<dbReference type="AlphaFoldDB" id="A0A819QX56"/>
<feature type="signal peptide" evidence="1">
    <location>
        <begin position="1"/>
        <end position="21"/>
    </location>
</feature>
<evidence type="ECO:0000313" key="3">
    <source>
        <dbReference type="Proteomes" id="UP000663881"/>
    </source>
</evidence>
<accession>A0A819QX56</accession>
<comment type="caution">
    <text evidence="2">The sequence shown here is derived from an EMBL/GenBank/DDBJ whole genome shotgun (WGS) entry which is preliminary data.</text>
</comment>
<evidence type="ECO:0000256" key="1">
    <source>
        <dbReference type="SAM" id="SignalP"/>
    </source>
</evidence>